<accession>A0A2V3VSA2</accession>
<dbReference type="InterPro" id="IPR052163">
    <property type="entry name" value="DGC-Regulatory_Protein"/>
</dbReference>
<dbReference type="PROSITE" id="PS50887">
    <property type="entry name" value="GGDEF"/>
    <property type="match status" value="1"/>
</dbReference>
<organism evidence="3 4">
    <name type="scientific">Pseudogracilibacillus auburnensis</name>
    <dbReference type="NCBI Taxonomy" id="1494959"/>
    <lineage>
        <taxon>Bacteria</taxon>
        <taxon>Bacillati</taxon>
        <taxon>Bacillota</taxon>
        <taxon>Bacilli</taxon>
        <taxon>Bacillales</taxon>
        <taxon>Bacillaceae</taxon>
        <taxon>Pseudogracilibacillus</taxon>
    </lineage>
</organism>
<reference evidence="3 4" key="1">
    <citation type="submission" date="2018-05" db="EMBL/GenBank/DDBJ databases">
        <title>Genomic Encyclopedia of Type Strains, Phase IV (KMG-IV): sequencing the most valuable type-strain genomes for metagenomic binning, comparative biology and taxonomic classification.</title>
        <authorList>
            <person name="Goeker M."/>
        </authorList>
    </citation>
    <scope>NUCLEOTIDE SEQUENCE [LARGE SCALE GENOMIC DNA]</scope>
    <source>
        <strain evidence="3 4">DSM 28556</strain>
    </source>
</reference>
<dbReference type="NCBIfam" id="TIGR00254">
    <property type="entry name" value="GGDEF"/>
    <property type="match status" value="1"/>
</dbReference>
<evidence type="ECO:0000259" key="2">
    <source>
        <dbReference type="PROSITE" id="PS50887"/>
    </source>
</evidence>
<dbReference type="InterPro" id="IPR029787">
    <property type="entry name" value="Nucleotide_cyclase"/>
</dbReference>
<dbReference type="Pfam" id="PF00990">
    <property type="entry name" value="GGDEF"/>
    <property type="match status" value="1"/>
</dbReference>
<dbReference type="InterPro" id="IPR043128">
    <property type="entry name" value="Rev_trsase/Diguanyl_cyclase"/>
</dbReference>
<gene>
    <name evidence="3" type="ORF">DFR56_11415</name>
</gene>
<comment type="caution">
    <text evidence="3">The sequence shown here is derived from an EMBL/GenBank/DDBJ whole genome shotgun (WGS) entry which is preliminary data.</text>
</comment>
<proteinExistence type="predicted"/>
<dbReference type="EMBL" id="QJJQ01000014">
    <property type="protein sequence ID" value="PXW83731.1"/>
    <property type="molecule type" value="Genomic_DNA"/>
</dbReference>
<evidence type="ECO:0000313" key="3">
    <source>
        <dbReference type="EMBL" id="PXW83731.1"/>
    </source>
</evidence>
<dbReference type="SUPFAM" id="SSF55073">
    <property type="entry name" value="Nucleotide cyclase"/>
    <property type="match status" value="1"/>
</dbReference>
<dbReference type="AlphaFoldDB" id="A0A2V3VSA2"/>
<keyword evidence="1" id="KW-1133">Transmembrane helix</keyword>
<dbReference type="OrthoDB" id="9759607at2"/>
<dbReference type="RefSeq" id="WP_158525685.1">
    <property type="nucleotide sequence ID" value="NZ_JADIJL010000001.1"/>
</dbReference>
<dbReference type="PANTHER" id="PTHR46663">
    <property type="entry name" value="DIGUANYLATE CYCLASE DGCT-RELATED"/>
    <property type="match status" value="1"/>
</dbReference>
<dbReference type="PANTHER" id="PTHR46663:SF2">
    <property type="entry name" value="GGDEF DOMAIN-CONTAINING PROTEIN"/>
    <property type="match status" value="1"/>
</dbReference>
<protein>
    <submittedName>
        <fullName evidence="3">Diguanylate cyclase (GGDEF)-like protein</fullName>
    </submittedName>
</protein>
<dbReference type="InterPro" id="IPR000160">
    <property type="entry name" value="GGDEF_dom"/>
</dbReference>
<evidence type="ECO:0000256" key="1">
    <source>
        <dbReference type="SAM" id="Phobius"/>
    </source>
</evidence>
<feature type="domain" description="GGDEF" evidence="2">
    <location>
        <begin position="355"/>
        <end position="488"/>
    </location>
</feature>
<dbReference type="SMART" id="SM00267">
    <property type="entry name" value="GGDEF"/>
    <property type="match status" value="1"/>
</dbReference>
<keyword evidence="4" id="KW-1185">Reference proteome</keyword>
<evidence type="ECO:0000313" key="4">
    <source>
        <dbReference type="Proteomes" id="UP000247978"/>
    </source>
</evidence>
<sequence length="498" mass="57068">MGSRFRLKLFITLLVFALIISISIATIDYFRLKERTIKDNKLQIEQATETVKYALKTIDKAYFYLDEETATRMAENTSLLQKKYEQNPQFYSWDFELLAKEMDMDIYILDEGNKIIHSNDPREVGLDFSVCCGSFNKLLNERRASGELFIDGIDVDQQTGKVKKFSYMATDDKKYMIELGYSLENEAIFQEFDFLKVTDELVKDFALIEGIHVLNLGGLPFGTRKTESPPSERREAFERTRETNEVVEIDGEYKGKAVMFRYEPYQSAYDNGSTKVKVVEIIYNKNNLHVLLRESQKSYFIQLLIIFIVTIIISSVIANWLAKPVYLAYHDSLTGLKNRASFDRFLKSALAEKKETTALLMMDIDNFKLVNDYLGHGRGDYLLQLIAQTIKEAVGSDYETFRLGGDEFAVIMKNTTKKNAEQTAQIIIDTLKETLKVEKDIHTLSVSISVGIALSGEIQSPKMLYKNADIALYESKEKGKNQYQIYQGGKAPKIPFID</sequence>
<name>A0A2V3VSA2_9BACI</name>
<feature type="transmembrane region" description="Helical" evidence="1">
    <location>
        <begin position="299"/>
        <end position="322"/>
    </location>
</feature>
<keyword evidence="1" id="KW-0812">Transmembrane</keyword>
<keyword evidence="1" id="KW-0472">Membrane</keyword>
<dbReference type="Gene3D" id="3.30.70.270">
    <property type="match status" value="1"/>
</dbReference>
<dbReference type="CDD" id="cd01949">
    <property type="entry name" value="GGDEF"/>
    <property type="match status" value="1"/>
</dbReference>
<dbReference type="Proteomes" id="UP000247978">
    <property type="component" value="Unassembled WGS sequence"/>
</dbReference>